<organism evidence="2 3">
    <name type="scientific">Psychromarinibacter sediminicola</name>
    <dbReference type="NCBI Taxonomy" id="3033385"/>
    <lineage>
        <taxon>Bacteria</taxon>
        <taxon>Pseudomonadati</taxon>
        <taxon>Pseudomonadota</taxon>
        <taxon>Alphaproteobacteria</taxon>
        <taxon>Rhodobacterales</taxon>
        <taxon>Paracoccaceae</taxon>
        <taxon>Psychromarinibacter</taxon>
    </lineage>
</organism>
<keyword evidence="1" id="KW-0732">Signal</keyword>
<dbReference type="Proteomes" id="UP001220964">
    <property type="component" value="Unassembled WGS sequence"/>
</dbReference>
<dbReference type="EMBL" id="JARGYC010000012">
    <property type="protein sequence ID" value="MDF0600393.1"/>
    <property type="molecule type" value="Genomic_DNA"/>
</dbReference>
<feature type="chain" id="PRO_5042071434" evidence="1">
    <location>
        <begin position="19"/>
        <end position="225"/>
    </location>
</feature>
<gene>
    <name evidence="2" type="ORF">P1J78_06600</name>
</gene>
<dbReference type="InterPro" id="IPR007497">
    <property type="entry name" value="SIMPL/DUF541"/>
</dbReference>
<name>A0AAE3NM45_9RHOB</name>
<dbReference type="InterPro" id="IPR036849">
    <property type="entry name" value="Enolase-like_C_sf"/>
</dbReference>
<evidence type="ECO:0000313" key="3">
    <source>
        <dbReference type="Proteomes" id="UP001220964"/>
    </source>
</evidence>
<dbReference type="GO" id="GO:0006974">
    <property type="term" value="P:DNA damage response"/>
    <property type="evidence" value="ECO:0007669"/>
    <property type="project" value="TreeGrafter"/>
</dbReference>
<dbReference type="Gene3D" id="3.30.70.2970">
    <property type="entry name" value="Protein of unknown function (DUF541), domain 2"/>
    <property type="match status" value="1"/>
</dbReference>
<sequence>MRALALLLTVLFVLPAAAQEPPHRLTVTGEGQVAQPPDMAVLTLGVTTEAKEPARAMDAASAATAGILDTLAAAGLADTDVQTGELTLSPIRSSASTTEGERITGFRATNIVTAKLRDLDRLGAVLGAVLDAGANTFRGLRFDLQDPAPARDEARRRAVADAMHKAELFADAAGLTLGPVLEFNESPGSGRPEMMRAAAAAPVPVAEGEVTISAEVTMVFQITGP</sequence>
<evidence type="ECO:0000256" key="1">
    <source>
        <dbReference type="SAM" id="SignalP"/>
    </source>
</evidence>
<dbReference type="PANTHER" id="PTHR34387">
    <property type="entry name" value="SLR1258 PROTEIN"/>
    <property type="match status" value="1"/>
</dbReference>
<keyword evidence="3" id="KW-1185">Reference proteome</keyword>
<evidence type="ECO:0000313" key="2">
    <source>
        <dbReference type="EMBL" id="MDF0600393.1"/>
    </source>
</evidence>
<dbReference type="Pfam" id="PF04402">
    <property type="entry name" value="SIMPL"/>
    <property type="match status" value="1"/>
</dbReference>
<feature type="signal peptide" evidence="1">
    <location>
        <begin position="1"/>
        <end position="18"/>
    </location>
</feature>
<accession>A0AAE3NM45</accession>
<dbReference type="InterPro" id="IPR052022">
    <property type="entry name" value="26kDa_periplasmic_antigen"/>
</dbReference>
<dbReference type="SUPFAM" id="SSF51604">
    <property type="entry name" value="Enolase C-terminal domain-like"/>
    <property type="match status" value="1"/>
</dbReference>
<proteinExistence type="predicted"/>
<dbReference type="PANTHER" id="PTHR34387:SF1">
    <property type="entry name" value="PERIPLASMIC IMMUNOGENIC PROTEIN"/>
    <property type="match status" value="1"/>
</dbReference>
<comment type="caution">
    <text evidence="2">The sequence shown here is derived from an EMBL/GenBank/DDBJ whole genome shotgun (WGS) entry which is preliminary data.</text>
</comment>
<protein>
    <submittedName>
        <fullName evidence="2">SIMPL domain-containing protein</fullName>
    </submittedName>
</protein>
<dbReference type="Gene3D" id="3.30.110.170">
    <property type="entry name" value="Protein of unknown function (DUF541), domain 1"/>
    <property type="match status" value="1"/>
</dbReference>
<dbReference type="AlphaFoldDB" id="A0AAE3NM45"/>
<reference evidence="2" key="1">
    <citation type="submission" date="2023-03" db="EMBL/GenBank/DDBJ databases">
        <title>Multiphase analysis and comparison of six strains from genera Psychromarinibacter, Lutimaribacter, and Maritimibacter, including a novel species: Psychromarinibacter sediminicola sp. nov.</title>
        <authorList>
            <person name="Wang Y.-H."/>
            <person name="Ye M.-Q."/>
            <person name="Du Z.-J."/>
        </authorList>
    </citation>
    <scope>NUCLEOTIDE SEQUENCE</scope>
    <source>
        <strain evidence="2">C21-152</strain>
    </source>
</reference>
<dbReference type="RefSeq" id="WP_275566537.1">
    <property type="nucleotide sequence ID" value="NZ_JARGYC010000012.1"/>
</dbReference>